<gene>
    <name evidence="1" type="ORF">RYS15_09940</name>
</gene>
<evidence type="ECO:0000313" key="2">
    <source>
        <dbReference type="Proteomes" id="UP001269819"/>
    </source>
</evidence>
<protein>
    <recommendedName>
        <fullName evidence="3">Tellurite resistance protein TerB</fullName>
    </recommendedName>
</protein>
<organism evidence="1 2">
    <name type="scientific">Marinobacter xestospongiae</name>
    <dbReference type="NCBI Taxonomy" id="994319"/>
    <lineage>
        <taxon>Bacteria</taxon>
        <taxon>Pseudomonadati</taxon>
        <taxon>Pseudomonadota</taxon>
        <taxon>Gammaproteobacteria</taxon>
        <taxon>Pseudomonadales</taxon>
        <taxon>Marinobacteraceae</taxon>
        <taxon>Marinobacter</taxon>
    </lineage>
</organism>
<accession>A0ABU3VXL4</accession>
<dbReference type="Proteomes" id="UP001269819">
    <property type="component" value="Unassembled WGS sequence"/>
</dbReference>
<evidence type="ECO:0000313" key="1">
    <source>
        <dbReference type="EMBL" id="MDV2079009.1"/>
    </source>
</evidence>
<proteinExistence type="predicted"/>
<comment type="caution">
    <text evidence="1">The sequence shown here is derived from an EMBL/GenBank/DDBJ whole genome shotgun (WGS) entry which is preliminary data.</text>
</comment>
<dbReference type="EMBL" id="JAWIIJ010000006">
    <property type="protein sequence ID" value="MDV2079009.1"/>
    <property type="molecule type" value="Genomic_DNA"/>
</dbReference>
<evidence type="ECO:0008006" key="3">
    <source>
        <dbReference type="Google" id="ProtNLM"/>
    </source>
</evidence>
<dbReference type="InterPro" id="IPR029024">
    <property type="entry name" value="TerB-like"/>
</dbReference>
<sequence length="75" mass="8371">MAHIDMSLLSIQCFMDDGKLNAHELDKMVALAEADGVVTNEEIEVLKSVIRRIKPEEVDAAMRERLEALSAKFAL</sequence>
<keyword evidence="2" id="KW-1185">Reference proteome</keyword>
<dbReference type="RefSeq" id="WP_227175588.1">
    <property type="nucleotide sequence ID" value="NZ_BAABBC010000006.1"/>
</dbReference>
<name>A0ABU3VXL4_9GAMM</name>
<reference evidence="1 2" key="1">
    <citation type="submission" date="2023-10" db="EMBL/GenBank/DDBJ databases">
        <title>Characteristics and mechanism of a salt-tolerant marine origin heterotrophic nitrifying- aerobic denitrifying bacteria Marinobacter xestospongiae HN1.</title>
        <authorList>
            <person name="Qi R."/>
        </authorList>
    </citation>
    <scope>NUCLEOTIDE SEQUENCE [LARGE SCALE GENOMIC DNA]</scope>
    <source>
        <strain evidence="1 2">HN1</strain>
    </source>
</reference>
<dbReference type="SUPFAM" id="SSF158682">
    <property type="entry name" value="TerB-like"/>
    <property type="match status" value="1"/>
</dbReference>